<dbReference type="EMBL" id="KP324996">
    <property type="protein sequence ID" value="AKC05648.1"/>
    <property type="molecule type" value="Genomic_DNA"/>
</dbReference>
<reference evidence="3 4" key="4">
    <citation type="submission" date="2018-12" db="EMBL/GenBank/DDBJ databases">
        <title>Genomic insights into the evolutionary origins and pathogenicity of five Vibrio parahaemolyticus strains isolated from the shrimp with acute hepatopancreatic necrosis disease (AHPND).</title>
        <authorList>
            <person name="Yang Q."/>
            <person name="Dong X."/>
            <person name="Xie G."/>
            <person name="Fu S."/>
            <person name="Zou P."/>
            <person name="Sun J."/>
            <person name="Wang Y."/>
            <person name="Huang J."/>
        </authorList>
    </citation>
    <scope>NUCLEOTIDE SEQUENCE [LARGE SCALE GENOMIC DNA]</scope>
    <source>
        <strain evidence="3 4">20160303005-1</strain>
        <plasmid evidence="4">pvpsd2016-5</plasmid>
        <plasmid evidence="3">pVPSD2016-5</plasmid>
    </source>
</reference>
<evidence type="ECO:0000313" key="4">
    <source>
        <dbReference type="Proteomes" id="UP000464718"/>
    </source>
</evidence>
<reference evidence="2" key="1">
    <citation type="submission" date="2014-12" db="EMBL/GenBank/DDBJ databases">
        <authorList>
            <person name="Lee C.-T."/>
            <person name="Chen I.-T."/>
            <person name="Yang Y.-T."/>
            <person name="Chen C.-Y."/>
            <person name="Lo C.-F."/>
        </authorList>
    </citation>
    <scope>NUCLEOTIDE SEQUENCE</scope>
    <source>
        <strain evidence="2">3HP</strain>
        <plasmid evidence="2">pVA1</plasmid>
    </source>
</reference>
<sequence length="94" mass="11147">MRDNHDPWVCLEDDEDDYVLERFELRVHGRKPLVLNRPSFSKLMFVTQQYLHTSQETTKRILRATILESAEPFTADEHCRLVSALERHLADVHE</sequence>
<dbReference type="EMBL" id="KM067908">
    <property type="protein sequence ID" value="AIL49883.1"/>
    <property type="molecule type" value="Genomic_DNA"/>
</dbReference>
<accession>A0A085YPG5</accession>
<proteinExistence type="predicted"/>
<geneLocation type="plasmid" evidence="1">
    <name>pVPA3-1</name>
</geneLocation>
<reference evidence="2" key="3">
    <citation type="journal article" date="2015" name="Proc. Natl. Acad. Sci. U.S.A.">
        <title>The opportunistic marine pathogen Vibrio parahaemolyticus becomes virulent by acquiring a plasmid that expresses a deadly toxin.</title>
        <authorList>
            <person name="Lee C.T."/>
            <person name="Chen I.T."/>
            <person name="Yang Y.T."/>
            <person name="Ko T.P."/>
            <person name="Huang Y.T."/>
            <person name="Huang J.Y."/>
            <person name="Huang M.F."/>
            <person name="Lin S.J."/>
            <person name="Chen C.Y."/>
            <person name="Lin S.S."/>
            <person name="Lightner D.V."/>
            <person name="Wang H.C."/>
            <person name="Wang A.H."/>
            <person name="Wang H.C."/>
            <person name="Hor L.I."/>
            <person name="Lo C.F."/>
        </authorList>
    </citation>
    <scope>NUCLEOTIDE SEQUENCE</scope>
    <source>
        <strain evidence="2">3HP</strain>
        <plasmid evidence="2">pVA1</plasmid>
    </source>
</reference>
<dbReference type="PATRIC" id="fig|670.381.peg.4002"/>
<geneLocation type="plasmid" evidence="3">
    <name>pVPSD2016-5</name>
</geneLocation>
<evidence type="ECO:0000313" key="3">
    <source>
        <dbReference type="EMBL" id="QHH13392.1"/>
    </source>
</evidence>
<dbReference type="EMBL" id="CP034304">
    <property type="protein sequence ID" value="QHH13392.1"/>
    <property type="molecule type" value="Genomic_DNA"/>
</dbReference>
<evidence type="ECO:0000313" key="1">
    <source>
        <dbReference type="EMBL" id="AIL49883.1"/>
    </source>
</evidence>
<evidence type="ECO:0000313" key="2">
    <source>
        <dbReference type="EMBL" id="AKC05648.1"/>
    </source>
</evidence>
<gene>
    <name evidence="3" type="ORF">EHC69_29475</name>
    <name evidence="2" type="ORF">pVA1028</name>
</gene>
<name>A0A085YPG5_VIBPH</name>
<keyword evidence="1" id="KW-0614">Plasmid</keyword>
<dbReference type="AlphaFoldDB" id="A0A085YPG5"/>
<dbReference type="Proteomes" id="UP000464718">
    <property type="component" value="Plasmid pvpsd2016-5"/>
</dbReference>
<geneLocation type="plasmid" evidence="2">
    <name>pVA1</name>
</geneLocation>
<protein>
    <submittedName>
        <fullName evidence="1">Uncharacterized protein</fullName>
    </submittedName>
</protein>
<geneLocation type="plasmid" evidence="4">
    <name>pvpsd2016-5</name>
</geneLocation>
<reference evidence="1" key="2">
    <citation type="journal article" date="2015" name="Dis. Aquat. Organ.">
        <title>Photorhabdus insect-related (Pir) toxin-like genes in a plasmid of Vibrio parahaemolyticus, the causative agent of acute hepatopancreatic necrosis disease (AHPND) of shrimp.</title>
        <authorList>
            <person name="Han J.E."/>
            <person name="Tang K.F."/>
            <person name="Tran L.H."/>
            <person name="Lightner D.V."/>
        </authorList>
    </citation>
    <scope>NUCLEOTIDE SEQUENCE</scope>
    <source>
        <strain evidence="1">13-028/A3</strain>
        <plasmid evidence="1">pVPA3-1</plasmid>
    </source>
</reference>
<organism evidence="1">
    <name type="scientific">Vibrio parahaemolyticus</name>
    <dbReference type="NCBI Taxonomy" id="670"/>
    <lineage>
        <taxon>Bacteria</taxon>
        <taxon>Pseudomonadati</taxon>
        <taxon>Pseudomonadota</taxon>
        <taxon>Gammaproteobacteria</taxon>
        <taxon>Vibrionales</taxon>
        <taxon>Vibrionaceae</taxon>
        <taxon>Vibrio</taxon>
    </lineage>
</organism>
<dbReference type="RefSeq" id="WP_023623351.1">
    <property type="nucleotide sequence ID" value="NC_025152.1"/>
</dbReference>